<name>A0A1X0IUL2_9MYCO</name>
<organism evidence="1 2">
    <name type="scientific">Mycobacteroides saopaulense</name>
    <dbReference type="NCBI Taxonomy" id="1578165"/>
    <lineage>
        <taxon>Bacteria</taxon>
        <taxon>Bacillati</taxon>
        <taxon>Actinomycetota</taxon>
        <taxon>Actinomycetes</taxon>
        <taxon>Mycobacteriales</taxon>
        <taxon>Mycobacteriaceae</taxon>
        <taxon>Mycobacteroides</taxon>
    </lineage>
</organism>
<evidence type="ECO:0000313" key="2">
    <source>
        <dbReference type="Proteomes" id="UP000192434"/>
    </source>
</evidence>
<dbReference type="AlphaFoldDB" id="A0A1X0IUL2"/>
<sequence>MEQVSANAPNLTVAEQLAARGLKIGDRVVVGSVLVGPIPRRKTDPRRRPAVGTIEAVVEDPPGIRIGFDHPIRGTDHCHAAVSELTRVEST</sequence>
<reference evidence="1 2" key="1">
    <citation type="submission" date="2016-12" db="EMBL/GenBank/DDBJ databases">
        <title>The new phylogeny of genus Mycobacterium.</title>
        <authorList>
            <person name="Tortoli E."/>
            <person name="Trovato A."/>
            <person name="Cirillo D.M."/>
        </authorList>
    </citation>
    <scope>NUCLEOTIDE SEQUENCE [LARGE SCALE GENOMIC DNA]</scope>
    <source>
        <strain evidence="1 2">CCUG 66554</strain>
    </source>
</reference>
<comment type="caution">
    <text evidence="1">The sequence shown here is derived from an EMBL/GenBank/DDBJ whole genome shotgun (WGS) entry which is preliminary data.</text>
</comment>
<dbReference type="EMBL" id="MVII01000029">
    <property type="protein sequence ID" value="ORB52053.1"/>
    <property type="molecule type" value="Genomic_DNA"/>
</dbReference>
<proteinExistence type="predicted"/>
<gene>
    <name evidence="1" type="ORF">BST43_20035</name>
</gene>
<accession>A0A1X0IUL2</accession>
<evidence type="ECO:0000313" key="1">
    <source>
        <dbReference type="EMBL" id="ORB52053.1"/>
    </source>
</evidence>
<protein>
    <submittedName>
        <fullName evidence="1">Uncharacterized protein</fullName>
    </submittedName>
</protein>
<dbReference type="Proteomes" id="UP000192434">
    <property type="component" value="Unassembled WGS sequence"/>
</dbReference>